<dbReference type="Proteomes" id="UP000053961">
    <property type="component" value="Unassembled WGS sequence"/>
</dbReference>
<evidence type="ECO:0000313" key="3">
    <source>
        <dbReference type="EMBL" id="KUK44737.1"/>
    </source>
</evidence>
<dbReference type="InterPro" id="IPR041652">
    <property type="entry name" value="DUF5616"/>
</dbReference>
<feature type="domain" description="DUF5616" evidence="2">
    <location>
        <begin position="60"/>
        <end position="197"/>
    </location>
</feature>
<feature type="domain" description="DUF434" evidence="1">
    <location>
        <begin position="2"/>
        <end position="55"/>
    </location>
</feature>
<dbReference type="Proteomes" id="UP000057043">
    <property type="component" value="Unassembled WGS sequence"/>
</dbReference>
<dbReference type="PANTHER" id="PTHR42252">
    <property type="entry name" value="DUF5616 DOMAIN-CONTAINING PROTEIN"/>
    <property type="match status" value="1"/>
</dbReference>
<dbReference type="Pfam" id="PF04256">
    <property type="entry name" value="DUF434"/>
    <property type="match status" value="1"/>
</dbReference>
<reference evidence="4" key="1">
    <citation type="journal article" date="2015" name="MBio">
        <title>Genome-resolved metagenomic analysis reveals roles for candidate phyla and other microbial community members in biogeochemical transformations in oil reservoirs.</title>
        <authorList>
            <person name="Hu P."/>
            <person name="Tom L."/>
            <person name="Singh A."/>
            <person name="Thomas B.C."/>
            <person name="Baker B.J."/>
            <person name="Piceno Y.M."/>
            <person name="Andersen G.L."/>
            <person name="Banfield J.F."/>
        </authorList>
    </citation>
    <scope>NUCLEOTIDE SEQUENCE [LARGE SCALE GENOMIC DNA]</scope>
    <source>
        <strain evidence="4">56_747</strain>
    </source>
</reference>
<evidence type="ECO:0000313" key="6">
    <source>
        <dbReference type="Proteomes" id="UP000057043"/>
    </source>
</evidence>
<proteinExistence type="predicted"/>
<dbReference type="EMBL" id="LGHB01000023">
    <property type="protein sequence ID" value="KUK95930.1"/>
    <property type="molecule type" value="Genomic_DNA"/>
</dbReference>
<dbReference type="PATRIC" id="fig|301375.6.peg.601"/>
<accession>A0A101IIL5</accession>
<gene>
    <name evidence="3" type="ORF">XD72_0911</name>
    <name evidence="4" type="ORF">XE07_1457</name>
</gene>
<name>A0A101IIL5_9EURY</name>
<dbReference type="EMBL" id="LGFT01000017">
    <property type="protein sequence ID" value="KUK44737.1"/>
    <property type="molecule type" value="Genomic_DNA"/>
</dbReference>
<evidence type="ECO:0008006" key="7">
    <source>
        <dbReference type="Google" id="ProtNLM"/>
    </source>
</evidence>
<reference evidence="5 6" key="2">
    <citation type="journal article" date="2015" name="MBio">
        <title>Genome-Resolved Metagenomic Analysis Reveals Roles for Candidate Phyla and Other Microbial Community Members in Biogeochemical Transformations in Oil Reservoirs.</title>
        <authorList>
            <person name="Hu P."/>
            <person name="Tom L."/>
            <person name="Singh A."/>
            <person name="Thomas B.C."/>
            <person name="Baker B.J."/>
            <person name="Piceno Y.M."/>
            <person name="Andersen G.L."/>
            <person name="Banfield J.F."/>
        </authorList>
    </citation>
    <scope>NUCLEOTIDE SEQUENCE [LARGE SCALE GENOMIC DNA]</scope>
    <source>
        <strain evidence="3">57_489</strain>
    </source>
</reference>
<evidence type="ECO:0000313" key="5">
    <source>
        <dbReference type="Proteomes" id="UP000053961"/>
    </source>
</evidence>
<dbReference type="InterPro" id="IPR007368">
    <property type="entry name" value="DUF434"/>
</dbReference>
<evidence type="ECO:0000259" key="2">
    <source>
        <dbReference type="Pfam" id="PF18481"/>
    </source>
</evidence>
<organism evidence="4 5">
    <name type="scientific">Methanothrix harundinacea</name>
    <dbReference type="NCBI Taxonomy" id="301375"/>
    <lineage>
        <taxon>Archaea</taxon>
        <taxon>Methanobacteriati</taxon>
        <taxon>Methanobacteriota</taxon>
        <taxon>Stenosarchaea group</taxon>
        <taxon>Methanomicrobia</taxon>
        <taxon>Methanotrichales</taxon>
        <taxon>Methanotrichaceae</taxon>
        <taxon>Methanothrix</taxon>
    </lineage>
</organism>
<protein>
    <recommendedName>
        <fullName evidence="7">DUF434 domain-containing protein</fullName>
    </recommendedName>
</protein>
<evidence type="ECO:0000313" key="4">
    <source>
        <dbReference type="EMBL" id="KUK95930.1"/>
    </source>
</evidence>
<evidence type="ECO:0000259" key="1">
    <source>
        <dbReference type="Pfam" id="PF04256"/>
    </source>
</evidence>
<dbReference type="Pfam" id="PF18481">
    <property type="entry name" value="DUF5616"/>
    <property type="match status" value="1"/>
</dbReference>
<dbReference type="PANTHER" id="PTHR42252:SF1">
    <property type="entry name" value="DUF434 DOMAIN-CONTAINING PROTEIN"/>
    <property type="match status" value="1"/>
</dbReference>
<dbReference type="AlphaFoldDB" id="A0A101IIL5"/>
<sequence length="210" mass="23034">MKRAAEEVRYLLDRGYQSGPAVRFVADHHRLPQESRFVLARVVASSTVAASRRGKLIPIEELCGRTVSIDGYNVLITIESLIIGAPVYLCDDGFLRDTRGIFRRYKSSDQTTLALSEIISILKESGVGWAELFLDQQISRSGELASQIRGMMTGFGVPGFAKTAKDVDRRLKLAKCPVATGDGAIIDEAIEAVDIPAEVAKRRRIKGVVL</sequence>
<comment type="caution">
    <text evidence="4">The sequence shown here is derived from an EMBL/GenBank/DDBJ whole genome shotgun (WGS) entry which is preliminary data.</text>
</comment>